<dbReference type="EMBL" id="JAJSON010000025">
    <property type="protein sequence ID" value="MCG9972793.1"/>
    <property type="molecule type" value="Genomic_DNA"/>
</dbReference>
<reference evidence="2" key="1">
    <citation type="submission" date="2021-12" db="EMBL/GenBank/DDBJ databases">
        <title>Description of Gramella crocea sp. nov., a new bacterium isolated from activated sludge.</title>
        <authorList>
            <person name="Zhang X."/>
        </authorList>
    </citation>
    <scope>NUCLEOTIDE SEQUENCE</scope>
    <source>
        <strain evidence="2">YB25</strain>
    </source>
</reference>
<proteinExistence type="predicted"/>
<keyword evidence="3" id="KW-1185">Reference proteome</keyword>
<keyword evidence="1" id="KW-0732">Signal</keyword>
<evidence type="ECO:0000313" key="2">
    <source>
        <dbReference type="EMBL" id="MCG9972793.1"/>
    </source>
</evidence>
<dbReference type="AlphaFoldDB" id="A0A9X1V0S8"/>
<evidence type="ECO:0000256" key="1">
    <source>
        <dbReference type="SAM" id="SignalP"/>
    </source>
</evidence>
<feature type="signal peptide" evidence="1">
    <location>
        <begin position="1"/>
        <end position="21"/>
    </location>
</feature>
<name>A0A9X1V0S8_9FLAO</name>
<protein>
    <submittedName>
        <fullName evidence="2">Uncharacterized protein</fullName>
    </submittedName>
</protein>
<feature type="chain" id="PRO_5040778502" evidence="1">
    <location>
        <begin position="22"/>
        <end position="229"/>
    </location>
</feature>
<organism evidence="2 3">
    <name type="scientific">Christiangramia crocea</name>
    <dbReference type="NCBI Taxonomy" id="2904124"/>
    <lineage>
        <taxon>Bacteria</taxon>
        <taxon>Pseudomonadati</taxon>
        <taxon>Bacteroidota</taxon>
        <taxon>Flavobacteriia</taxon>
        <taxon>Flavobacteriales</taxon>
        <taxon>Flavobacteriaceae</taxon>
        <taxon>Christiangramia</taxon>
    </lineage>
</organism>
<dbReference type="RefSeq" id="WP_240100149.1">
    <property type="nucleotide sequence ID" value="NZ_JAJSON010000025.1"/>
</dbReference>
<evidence type="ECO:0000313" key="3">
    <source>
        <dbReference type="Proteomes" id="UP001139344"/>
    </source>
</evidence>
<sequence length="229" mass="26397">MKKLISLLFIIALVFTKSSCSTESTDDIFLSDYNMKTELSKHAKQKGYDQWGFNFTAHNFKGYLINAMLGDPAFEGMPHYRQPGLIYHGEGQGFWDELVLEYPYFTQMMPAGLLDCRLEMKWNDAMLNSEGVYPPTWNDADAWIMFKYKMHTPNENWSQLRKLVSISTGDELIDGVWYDSDGREIGIESYYWSDRLIIKQVVNTGENMYVPAAMPDDYVCPNSVGFGNF</sequence>
<comment type="caution">
    <text evidence="2">The sequence shown here is derived from an EMBL/GenBank/DDBJ whole genome shotgun (WGS) entry which is preliminary data.</text>
</comment>
<accession>A0A9X1V0S8</accession>
<dbReference type="Proteomes" id="UP001139344">
    <property type="component" value="Unassembled WGS sequence"/>
</dbReference>
<gene>
    <name evidence="2" type="ORF">LU635_14175</name>
</gene>